<dbReference type="AlphaFoldDB" id="A0A9Q0JCZ3"/>
<proteinExistence type="inferred from homology"/>
<dbReference type="EMBL" id="JAKUCV010003955">
    <property type="protein sequence ID" value="KAJ4837059.1"/>
    <property type="molecule type" value="Genomic_DNA"/>
</dbReference>
<dbReference type="Pfam" id="PF01190">
    <property type="entry name" value="Pollen_Ole_e_1"/>
    <property type="match status" value="1"/>
</dbReference>
<evidence type="ECO:0000256" key="3">
    <source>
        <dbReference type="SAM" id="SignalP"/>
    </source>
</evidence>
<dbReference type="Proteomes" id="UP001141552">
    <property type="component" value="Unassembled WGS sequence"/>
</dbReference>
<feature type="signal peptide" evidence="3">
    <location>
        <begin position="1"/>
        <end position="19"/>
    </location>
</feature>
<gene>
    <name evidence="4" type="ORF">Tsubulata_038324</name>
</gene>
<dbReference type="OrthoDB" id="1896520at2759"/>
<evidence type="ECO:0000313" key="4">
    <source>
        <dbReference type="EMBL" id="KAJ4837059.1"/>
    </source>
</evidence>
<dbReference type="PANTHER" id="PTHR31614:SF40">
    <property type="entry name" value="PROTEIN DOWNSTREAM OF FLC"/>
    <property type="match status" value="1"/>
</dbReference>
<organism evidence="4 5">
    <name type="scientific">Turnera subulata</name>
    <dbReference type="NCBI Taxonomy" id="218843"/>
    <lineage>
        <taxon>Eukaryota</taxon>
        <taxon>Viridiplantae</taxon>
        <taxon>Streptophyta</taxon>
        <taxon>Embryophyta</taxon>
        <taxon>Tracheophyta</taxon>
        <taxon>Spermatophyta</taxon>
        <taxon>Magnoliopsida</taxon>
        <taxon>eudicotyledons</taxon>
        <taxon>Gunneridae</taxon>
        <taxon>Pentapetalae</taxon>
        <taxon>rosids</taxon>
        <taxon>fabids</taxon>
        <taxon>Malpighiales</taxon>
        <taxon>Passifloraceae</taxon>
        <taxon>Turnera</taxon>
    </lineage>
</organism>
<sequence length="158" mass="17504">MARSLLLFVLCALPVLSSAWRKGNPFLIKGRVYCDTCRCGFETRKTTYIPGARVRIECRDRTSAELKYRSAGNVTDGSGTYHIVVEGDQEDRICHTVLVSSPLHDCKVADPGRNRAQVILTRSNGAVSDLHFANAMGFFKDKALPGCDKLLKELLQDV</sequence>
<name>A0A9Q0JCZ3_9ROSI</name>
<dbReference type="InterPro" id="IPR006041">
    <property type="entry name" value="Pollen_Ole_e1_allergen"/>
</dbReference>
<accession>A0A9Q0JCZ3</accession>
<dbReference type="PANTHER" id="PTHR31614">
    <property type="entry name" value="PROTEIN DOWNSTREAM OF FLC-RELATED"/>
    <property type="match status" value="1"/>
</dbReference>
<keyword evidence="5" id="KW-1185">Reference proteome</keyword>
<keyword evidence="3" id="KW-0732">Signal</keyword>
<comment type="similarity">
    <text evidence="1">Belongs to the Ole e I family.</text>
</comment>
<feature type="chain" id="PRO_5040499788" evidence="3">
    <location>
        <begin position="20"/>
        <end position="158"/>
    </location>
</feature>
<comment type="caution">
    <text evidence="4">The sequence shown here is derived from an EMBL/GenBank/DDBJ whole genome shotgun (WGS) entry which is preliminary data.</text>
</comment>
<evidence type="ECO:0000256" key="1">
    <source>
        <dbReference type="ARBA" id="ARBA00010049"/>
    </source>
</evidence>
<reference evidence="4" key="2">
    <citation type="journal article" date="2023" name="Plants (Basel)">
        <title>Annotation of the Turnera subulata (Passifloraceae) Draft Genome Reveals the S-Locus Evolved after the Divergence of Turneroideae from Passifloroideae in a Stepwise Manner.</title>
        <authorList>
            <person name="Henning P.M."/>
            <person name="Roalson E.H."/>
            <person name="Mir W."/>
            <person name="McCubbin A.G."/>
            <person name="Shore J.S."/>
        </authorList>
    </citation>
    <scope>NUCLEOTIDE SEQUENCE</scope>
    <source>
        <strain evidence="4">F60SS</strain>
    </source>
</reference>
<protein>
    <submittedName>
        <fullName evidence="4">Uncharacterized protein</fullName>
    </submittedName>
</protein>
<evidence type="ECO:0000313" key="5">
    <source>
        <dbReference type="Proteomes" id="UP001141552"/>
    </source>
</evidence>
<evidence type="ECO:0000256" key="2">
    <source>
        <dbReference type="ARBA" id="ARBA00023157"/>
    </source>
</evidence>
<reference evidence="4" key="1">
    <citation type="submission" date="2022-02" db="EMBL/GenBank/DDBJ databases">
        <authorList>
            <person name="Henning P.M."/>
            <person name="McCubbin A.G."/>
            <person name="Shore J.S."/>
        </authorList>
    </citation>
    <scope>NUCLEOTIDE SEQUENCE</scope>
    <source>
        <strain evidence="4">F60SS</strain>
        <tissue evidence="4">Leaves</tissue>
    </source>
</reference>
<keyword evidence="2" id="KW-1015">Disulfide bond</keyword>